<evidence type="ECO:0000259" key="2">
    <source>
        <dbReference type="Pfam" id="PF14018"/>
    </source>
</evidence>
<evidence type="ECO:0000313" key="4">
    <source>
        <dbReference type="EMBL" id="MBM4716992.1"/>
    </source>
</evidence>
<dbReference type="Proteomes" id="UP000706122">
    <property type="component" value="Unassembled WGS sequence"/>
</dbReference>
<evidence type="ECO:0000313" key="3">
    <source>
        <dbReference type="EMBL" id="MBM4713665.1"/>
    </source>
</evidence>
<gene>
    <name evidence="3" type="ORF">GS551_05540</name>
    <name evidence="4" type="ORF">GS551_22845</name>
</gene>
<dbReference type="AlphaFoldDB" id="A0AAE2WAI7"/>
<organism evidence="4 5">
    <name type="scientific">Rhodococcus hoagii</name>
    <name type="common">Corynebacterium equii</name>
    <dbReference type="NCBI Taxonomy" id="43767"/>
    <lineage>
        <taxon>Bacteria</taxon>
        <taxon>Bacillati</taxon>
        <taxon>Actinomycetota</taxon>
        <taxon>Actinomycetes</taxon>
        <taxon>Mycobacteriales</taxon>
        <taxon>Nocardiaceae</taxon>
        <taxon>Prescottella</taxon>
    </lineage>
</organism>
<dbReference type="EMBL" id="WUYC01000001">
    <property type="protein sequence ID" value="MBM4713665.1"/>
    <property type="molecule type" value="Genomic_DNA"/>
</dbReference>
<dbReference type="Pfam" id="PF14018">
    <property type="entry name" value="DUF4234"/>
    <property type="match status" value="1"/>
</dbReference>
<sequence>MTAFQSTSIRKQGAWGLWWLTVVTLGIYYFVWYDRIGRELAAATGEERAGWTRWWSQIIPVYGLIGLSRTAKRLNRAHEAVGSPVRVSPVMTWLWSGIWFASTTRYIQRRVNMLADIHVSRSAGYSAAPAA</sequence>
<reference evidence="4" key="1">
    <citation type="submission" date="2019-11" db="EMBL/GenBank/DDBJ databases">
        <title>Spread of Macrolides and rifampicin resistant Rhodococcus equi in clinical isolates in the USA.</title>
        <authorList>
            <person name="Alvarez-Narvaez S."/>
            <person name="Huber L."/>
            <person name="Cohen N.D."/>
            <person name="Slovis N."/>
            <person name="Greiter M."/>
            <person name="Giguere S."/>
            <person name="Hart K."/>
        </authorList>
    </citation>
    <scope>NUCLEOTIDE SEQUENCE</scope>
    <source>
        <strain evidence="4">Lh_5</strain>
    </source>
</reference>
<proteinExistence type="predicted"/>
<keyword evidence="1" id="KW-0812">Transmembrane</keyword>
<dbReference type="InterPro" id="IPR025328">
    <property type="entry name" value="DUF4234"/>
</dbReference>
<dbReference type="EMBL" id="WUYC01000006">
    <property type="protein sequence ID" value="MBM4716992.1"/>
    <property type="molecule type" value="Genomic_DNA"/>
</dbReference>
<keyword evidence="1" id="KW-1133">Transmembrane helix</keyword>
<evidence type="ECO:0000256" key="1">
    <source>
        <dbReference type="SAM" id="Phobius"/>
    </source>
</evidence>
<protein>
    <recommendedName>
        <fullName evidence="2">DUF4234 domain-containing protein</fullName>
    </recommendedName>
</protein>
<feature type="transmembrane region" description="Helical" evidence="1">
    <location>
        <begin position="12"/>
        <end position="31"/>
    </location>
</feature>
<feature type="domain" description="DUF4234" evidence="2">
    <location>
        <begin position="18"/>
        <end position="55"/>
    </location>
</feature>
<name>A0AAE2WAI7_RHOHA</name>
<comment type="caution">
    <text evidence="4">The sequence shown here is derived from an EMBL/GenBank/DDBJ whole genome shotgun (WGS) entry which is preliminary data.</text>
</comment>
<accession>A0AAE2WAI7</accession>
<evidence type="ECO:0000313" key="5">
    <source>
        <dbReference type="Proteomes" id="UP000706122"/>
    </source>
</evidence>
<keyword evidence="1" id="KW-0472">Membrane</keyword>